<keyword evidence="3" id="KW-1185">Reference proteome</keyword>
<dbReference type="Pfam" id="PF12697">
    <property type="entry name" value="Abhydrolase_6"/>
    <property type="match status" value="1"/>
</dbReference>
<name>M2YIX5_DOTSN</name>
<sequence>MCIEGIFPVQASADNHLIKLDEPANQTVLTELVVEILQVNSTRAEELDGGINKVSGTYGIYSQMCFPARATNTSTVQFLIHGAGFDRSYWDAAPGYSYVDYAAERGYPAFLFDRLGVGLSDHPDPIQIVQISIQVAINHELIRMLRDSSFAGHAFDRVVGVGHSYGSANLVGVATAYPSDFDALVLTGFSSSLAGIPIATATFGLSIASQSQPTRFVGLSNGYVTSASVASLQGFFFRAPGFDPALLNLAENTKQTTSLGEQLLFGKPRPAANFTGPIDVVNGLNDLPNCFGNCLYPENLAAGVKDALFPATRNVSFYLASDTGHGMNFHYSATDAYKHIHDNLAANGY</sequence>
<organism evidence="2 3">
    <name type="scientific">Dothistroma septosporum (strain NZE10 / CBS 128990)</name>
    <name type="common">Red band needle blight fungus</name>
    <name type="synonym">Mycosphaerella pini</name>
    <dbReference type="NCBI Taxonomy" id="675120"/>
    <lineage>
        <taxon>Eukaryota</taxon>
        <taxon>Fungi</taxon>
        <taxon>Dikarya</taxon>
        <taxon>Ascomycota</taxon>
        <taxon>Pezizomycotina</taxon>
        <taxon>Dothideomycetes</taxon>
        <taxon>Dothideomycetidae</taxon>
        <taxon>Mycosphaerellales</taxon>
        <taxon>Mycosphaerellaceae</taxon>
        <taxon>Dothistroma</taxon>
    </lineage>
</organism>
<dbReference type="OMA" id="ENDFAFC"/>
<reference evidence="2 3" key="2">
    <citation type="journal article" date="2012" name="PLoS Pathog.">
        <title>Diverse lifestyles and strategies of plant pathogenesis encoded in the genomes of eighteen Dothideomycetes fungi.</title>
        <authorList>
            <person name="Ohm R.A."/>
            <person name="Feau N."/>
            <person name="Henrissat B."/>
            <person name="Schoch C.L."/>
            <person name="Horwitz B.A."/>
            <person name="Barry K.W."/>
            <person name="Condon B.J."/>
            <person name="Copeland A.C."/>
            <person name="Dhillon B."/>
            <person name="Glaser F."/>
            <person name="Hesse C.N."/>
            <person name="Kosti I."/>
            <person name="LaButti K."/>
            <person name="Lindquist E.A."/>
            <person name="Lucas S."/>
            <person name="Salamov A.A."/>
            <person name="Bradshaw R.E."/>
            <person name="Ciuffetti L."/>
            <person name="Hamelin R.C."/>
            <person name="Kema G.H.J."/>
            <person name="Lawrence C."/>
            <person name="Scott J.A."/>
            <person name="Spatafora J.W."/>
            <person name="Turgeon B.G."/>
            <person name="de Wit P.J.G.M."/>
            <person name="Zhong S."/>
            <person name="Goodwin S.B."/>
            <person name="Grigoriev I.V."/>
        </authorList>
    </citation>
    <scope>NUCLEOTIDE SEQUENCE [LARGE SCALE GENOMIC DNA]</scope>
    <source>
        <strain evidence="3">NZE10 / CBS 128990</strain>
    </source>
</reference>
<dbReference type="EMBL" id="KB446546">
    <property type="protein sequence ID" value="EME38836.1"/>
    <property type="molecule type" value="Genomic_DNA"/>
</dbReference>
<gene>
    <name evidence="2" type="ORF">DOTSEDRAFT_92135</name>
</gene>
<dbReference type="HOGENOM" id="CLU_034763_2_0_1"/>
<evidence type="ECO:0000259" key="1">
    <source>
        <dbReference type="Pfam" id="PF12697"/>
    </source>
</evidence>
<accession>M2YIX5</accession>
<evidence type="ECO:0000313" key="3">
    <source>
        <dbReference type="Proteomes" id="UP000016933"/>
    </source>
</evidence>
<dbReference type="InterPro" id="IPR029058">
    <property type="entry name" value="AB_hydrolase_fold"/>
</dbReference>
<dbReference type="AlphaFoldDB" id="M2YIX5"/>
<dbReference type="OrthoDB" id="190201at2759"/>
<dbReference type="Proteomes" id="UP000016933">
    <property type="component" value="Unassembled WGS sequence"/>
</dbReference>
<reference evidence="3" key="1">
    <citation type="journal article" date="2012" name="PLoS Genet.">
        <title>The genomes of the fungal plant pathogens Cladosporium fulvum and Dothistroma septosporum reveal adaptation to different hosts and lifestyles but also signatures of common ancestry.</title>
        <authorList>
            <person name="de Wit P.J.G.M."/>
            <person name="van der Burgt A."/>
            <person name="Oekmen B."/>
            <person name="Stergiopoulos I."/>
            <person name="Abd-Elsalam K.A."/>
            <person name="Aerts A.L."/>
            <person name="Bahkali A.H."/>
            <person name="Beenen H.G."/>
            <person name="Chettri P."/>
            <person name="Cox M.P."/>
            <person name="Datema E."/>
            <person name="de Vries R.P."/>
            <person name="Dhillon B."/>
            <person name="Ganley A.R."/>
            <person name="Griffiths S.A."/>
            <person name="Guo Y."/>
            <person name="Hamelin R.C."/>
            <person name="Henrissat B."/>
            <person name="Kabir M.S."/>
            <person name="Jashni M.K."/>
            <person name="Kema G."/>
            <person name="Klaubauf S."/>
            <person name="Lapidus A."/>
            <person name="Levasseur A."/>
            <person name="Lindquist E."/>
            <person name="Mehrabi R."/>
            <person name="Ohm R.A."/>
            <person name="Owen T.J."/>
            <person name="Salamov A."/>
            <person name="Schwelm A."/>
            <person name="Schijlen E."/>
            <person name="Sun H."/>
            <person name="van den Burg H.A."/>
            <person name="van Ham R.C.H.J."/>
            <person name="Zhang S."/>
            <person name="Goodwin S.B."/>
            <person name="Grigoriev I.V."/>
            <person name="Collemare J."/>
            <person name="Bradshaw R.E."/>
        </authorList>
    </citation>
    <scope>NUCLEOTIDE SEQUENCE [LARGE SCALE GENOMIC DNA]</scope>
    <source>
        <strain evidence="3">NZE10 / CBS 128990</strain>
    </source>
</reference>
<proteinExistence type="predicted"/>
<dbReference type="eggNOG" id="ENOG502RXAR">
    <property type="taxonomic scope" value="Eukaryota"/>
</dbReference>
<dbReference type="SUPFAM" id="SSF53474">
    <property type="entry name" value="alpha/beta-Hydrolases"/>
    <property type="match status" value="1"/>
</dbReference>
<dbReference type="Gene3D" id="3.40.50.1820">
    <property type="entry name" value="alpha/beta hydrolase"/>
    <property type="match status" value="1"/>
</dbReference>
<protein>
    <recommendedName>
        <fullName evidence="1">AB hydrolase-1 domain-containing protein</fullName>
    </recommendedName>
</protein>
<dbReference type="InterPro" id="IPR000073">
    <property type="entry name" value="AB_hydrolase_1"/>
</dbReference>
<evidence type="ECO:0000313" key="2">
    <source>
        <dbReference type="EMBL" id="EME38836.1"/>
    </source>
</evidence>
<feature type="domain" description="AB hydrolase-1" evidence="1">
    <location>
        <begin position="79"/>
        <end position="217"/>
    </location>
</feature>